<dbReference type="InterPro" id="IPR050498">
    <property type="entry name" value="Ycf3"/>
</dbReference>
<evidence type="ECO:0000313" key="5">
    <source>
        <dbReference type="Proteomes" id="UP000587991"/>
    </source>
</evidence>
<dbReference type="RefSeq" id="WP_168876199.1">
    <property type="nucleotide sequence ID" value="NZ_JABAIM010000001.1"/>
</dbReference>
<keyword evidence="1" id="KW-0677">Repeat</keyword>
<dbReference type="Gene3D" id="3.40.50.2000">
    <property type="entry name" value="Glycogen Phosphorylase B"/>
    <property type="match status" value="1"/>
</dbReference>
<dbReference type="InterPro" id="IPR011990">
    <property type="entry name" value="TPR-like_helical_dom_sf"/>
</dbReference>
<dbReference type="Pfam" id="PF13432">
    <property type="entry name" value="TPR_16"/>
    <property type="match status" value="1"/>
</dbReference>
<sequence length="564" mass="63460">MATAEEIVATLQRWFAEGVALQETDPVQAAERYRQVVHVAPFHGDSWHNLALALQRLRDWPAMQAVLDEALQKLPAEARLWRLRAECQVQQEQWLHALTDLEAAARLQPLDVRALCLQGHAAQALERYDQAFAAFEQAMRQAPADPVPLCRMAALCLALGQYQDALALAEHAARLAPQATEPLLQHALACKFLDRWEDSEHGLRRALQRQPEEAGLWCDLGIVLHGMGRLPEAEAAFDAALQREPDHPLSRWNRSLVLLAQGRYREGWPEYQARWRAAINGQMPHYPFPLWQGEPLAGKRLLVHGEQGLGDCLQFIRYLEPLRTSGVQLSLHMPRALHALFRLQWPEIPISEQDPVQADYHVPLMDIPARLLSTHPDPLCTVPYLRVDPQRVATWQTMLSALPGRKVGLVWQGSRRQGNARSEWLDARRSLPLSRLHAVLSAIPGISWVSLQKGYGSEARLDYQPAWPPEDAAAAFHDFADTAACLTQLDLLISVDTSVVHLAGALGVPVWVLNRFDGDWRWGADESDATWYASVCQYRQSTLGDWTVPLQRLQADLQRWAAGA</sequence>
<keyword evidence="2 3" id="KW-0802">TPR repeat</keyword>
<accession>A0A847SF64</accession>
<feature type="repeat" description="TPR" evidence="3">
    <location>
        <begin position="214"/>
        <end position="247"/>
    </location>
</feature>
<dbReference type="PANTHER" id="PTHR44858">
    <property type="entry name" value="TETRATRICOPEPTIDE REPEAT PROTEIN 6"/>
    <property type="match status" value="1"/>
</dbReference>
<dbReference type="Gene3D" id="1.25.40.10">
    <property type="entry name" value="Tetratricopeptide repeat domain"/>
    <property type="match status" value="1"/>
</dbReference>
<dbReference type="SMART" id="SM00028">
    <property type="entry name" value="TPR"/>
    <property type="match status" value="6"/>
</dbReference>
<organism evidence="4 5">
    <name type="scientific">Leeia aquatica</name>
    <dbReference type="NCBI Taxonomy" id="2725557"/>
    <lineage>
        <taxon>Bacteria</taxon>
        <taxon>Pseudomonadati</taxon>
        <taxon>Pseudomonadota</taxon>
        <taxon>Betaproteobacteria</taxon>
        <taxon>Neisseriales</taxon>
        <taxon>Leeiaceae</taxon>
        <taxon>Leeia</taxon>
    </lineage>
</organism>
<dbReference type="AlphaFoldDB" id="A0A847SF64"/>
<gene>
    <name evidence="4" type="ORF">HF682_05415</name>
</gene>
<comment type="caution">
    <text evidence="4">The sequence shown here is derived from an EMBL/GenBank/DDBJ whole genome shotgun (WGS) entry which is preliminary data.</text>
</comment>
<evidence type="ECO:0000256" key="2">
    <source>
        <dbReference type="ARBA" id="ARBA00022803"/>
    </source>
</evidence>
<dbReference type="PROSITE" id="PS50005">
    <property type="entry name" value="TPR"/>
    <property type="match status" value="2"/>
</dbReference>
<evidence type="ECO:0000313" key="4">
    <source>
        <dbReference type="EMBL" id="NLR74592.1"/>
    </source>
</evidence>
<proteinExistence type="predicted"/>
<protein>
    <submittedName>
        <fullName evidence="4">Tetratricopeptide repeat protein</fullName>
    </submittedName>
</protein>
<dbReference type="SUPFAM" id="SSF53756">
    <property type="entry name" value="UDP-Glycosyltransferase/glycogen phosphorylase"/>
    <property type="match status" value="1"/>
</dbReference>
<dbReference type="EMBL" id="JABAIM010000001">
    <property type="protein sequence ID" value="NLR74592.1"/>
    <property type="molecule type" value="Genomic_DNA"/>
</dbReference>
<dbReference type="Proteomes" id="UP000587991">
    <property type="component" value="Unassembled WGS sequence"/>
</dbReference>
<dbReference type="InterPro" id="IPR019734">
    <property type="entry name" value="TPR_rpt"/>
</dbReference>
<feature type="repeat" description="TPR" evidence="3">
    <location>
        <begin position="112"/>
        <end position="145"/>
    </location>
</feature>
<dbReference type="Pfam" id="PF13181">
    <property type="entry name" value="TPR_8"/>
    <property type="match status" value="1"/>
</dbReference>
<reference evidence="4 5" key="1">
    <citation type="submission" date="2020-04" db="EMBL/GenBank/DDBJ databases">
        <title>Draft genome of Leeia sp. IMCC25680.</title>
        <authorList>
            <person name="Song J."/>
            <person name="Cho J.-C."/>
        </authorList>
    </citation>
    <scope>NUCLEOTIDE SEQUENCE [LARGE SCALE GENOMIC DNA]</scope>
    <source>
        <strain evidence="4 5">IMCC25680</strain>
    </source>
</reference>
<evidence type="ECO:0000256" key="3">
    <source>
        <dbReference type="PROSITE-ProRule" id="PRU00339"/>
    </source>
</evidence>
<dbReference type="SUPFAM" id="SSF48452">
    <property type="entry name" value="TPR-like"/>
    <property type="match status" value="2"/>
</dbReference>
<keyword evidence="5" id="KW-1185">Reference proteome</keyword>
<dbReference type="PANTHER" id="PTHR44858:SF1">
    <property type="entry name" value="UDP-N-ACETYLGLUCOSAMINE--PEPTIDE N-ACETYLGLUCOSAMINYLTRANSFERASE SPINDLY-RELATED"/>
    <property type="match status" value="1"/>
</dbReference>
<evidence type="ECO:0000256" key="1">
    <source>
        <dbReference type="ARBA" id="ARBA00022737"/>
    </source>
</evidence>
<name>A0A847SF64_9NEIS</name>